<dbReference type="GO" id="GO:0004521">
    <property type="term" value="F:RNA endonuclease activity"/>
    <property type="evidence" value="ECO:0007669"/>
    <property type="project" value="TreeGrafter"/>
</dbReference>
<dbReference type="GO" id="GO:0005634">
    <property type="term" value="C:nucleus"/>
    <property type="evidence" value="ECO:0007669"/>
    <property type="project" value="TreeGrafter"/>
</dbReference>
<keyword evidence="2" id="KW-1185">Reference proteome</keyword>
<evidence type="ECO:0000259" key="1">
    <source>
        <dbReference type="Pfam" id="PF11977"/>
    </source>
</evidence>
<dbReference type="InterPro" id="IPR051101">
    <property type="entry name" value="ZC3H12/N4BP1_RNase_Reg"/>
</dbReference>
<dbReference type="OrthoDB" id="392925at2759"/>
<dbReference type="GeneID" id="118279225"/>
<dbReference type="RefSeq" id="XP_035454707.2">
    <property type="nucleotide sequence ID" value="XM_035598814.2"/>
</dbReference>
<dbReference type="Pfam" id="PF11977">
    <property type="entry name" value="RNase_Zc3h12a"/>
    <property type="match status" value="1"/>
</dbReference>
<dbReference type="GO" id="GO:0003729">
    <property type="term" value="F:mRNA binding"/>
    <property type="evidence" value="ECO:0007669"/>
    <property type="project" value="TreeGrafter"/>
</dbReference>
<dbReference type="CDD" id="cd18719">
    <property type="entry name" value="PIN_Zc3h12a-N4BP1-like"/>
    <property type="match status" value="1"/>
</dbReference>
<organism evidence="2 3">
    <name type="scientific">Spodoptera frugiperda</name>
    <name type="common">Fall armyworm</name>
    <dbReference type="NCBI Taxonomy" id="7108"/>
    <lineage>
        <taxon>Eukaryota</taxon>
        <taxon>Metazoa</taxon>
        <taxon>Ecdysozoa</taxon>
        <taxon>Arthropoda</taxon>
        <taxon>Hexapoda</taxon>
        <taxon>Insecta</taxon>
        <taxon>Pterygota</taxon>
        <taxon>Neoptera</taxon>
        <taxon>Endopterygota</taxon>
        <taxon>Lepidoptera</taxon>
        <taxon>Glossata</taxon>
        <taxon>Ditrysia</taxon>
        <taxon>Noctuoidea</taxon>
        <taxon>Noctuidae</taxon>
        <taxon>Amphipyrinae</taxon>
        <taxon>Spodoptera</taxon>
    </lineage>
</organism>
<dbReference type="FunFam" id="3.40.50.11980:FF:000001">
    <property type="entry name" value="ZC3H12A isoform 1"/>
    <property type="match status" value="1"/>
</dbReference>
<protein>
    <submittedName>
        <fullName evidence="3">Endoribonuclease rege-1 isoform X1</fullName>
    </submittedName>
</protein>
<dbReference type="Proteomes" id="UP000829999">
    <property type="component" value="Chromosome 14"/>
</dbReference>
<sequence>MGKPSSTSISRCSECSWYSNKQRSKVAMSAYKMEQMRKKKQNQVQRNISKVFNKLKRDSIGSRSCLSLSDTSDDSPQNLTIIVTNDSFQPERKRKSPVTVNALSNIPSKTRRKSDSLIVINDDDLETNNDSCILLSPRRDSNPHVNCSTPIANRDSQTLKNHIISNFYPVPTLNEIHPPEEPKEDDKTKIINKDSFVTIDLTADSENRTADNVNIIDVDKCVDKNDSQDCTLVSVSNASLSMSGDSDVTVIRNKRQSNNTQAKKLARGLAQMNTSQKEKLLNLIAQQIFSGCDMKNGAQSGLALQYKENRGTETDEDAYIKEVILGETKSKEAKLSVSRNSIGSNVYHPRKDAKNTTGLRMIVIDGSNVAMEHTKGKQFSVEGLKICIEYFVKRGHSVKAFVPRFRCKYGKSTDPNLLSYLERQGLVVFTPSREIKGKTFVPYDDRYILQCAAEFDGVVVSGDNYRDLINENKRWRYIIENRVLPFTWVNNMIMFPKDPFGRAGPSLETLLRHPTPATPQNTTGLFSSNLFTNNNV</sequence>
<dbReference type="GO" id="GO:0036464">
    <property type="term" value="C:cytoplasmic ribonucleoprotein granule"/>
    <property type="evidence" value="ECO:0007669"/>
    <property type="project" value="TreeGrafter"/>
</dbReference>
<proteinExistence type="predicted"/>
<dbReference type="PANTHER" id="PTHR12876:SF35">
    <property type="entry name" value="LD08718P-RELATED"/>
    <property type="match status" value="1"/>
</dbReference>
<evidence type="ECO:0000313" key="3">
    <source>
        <dbReference type="RefSeq" id="XP_035454707.2"/>
    </source>
</evidence>
<feature type="domain" description="RNase NYN" evidence="1">
    <location>
        <begin position="359"/>
        <end position="508"/>
    </location>
</feature>
<dbReference type="AlphaFoldDB" id="A0A9R0DI41"/>
<evidence type="ECO:0000313" key="2">
    <source>
        <dbReference type="Proteomes" id="UP000829999"/>
    </source>
</evidence>
<dbReference type="Gene3D" id="3.40.50.11980">
    <property type="match status" value="1"/>
</dbReference>
<name>A0A9R0DI41_SPOFR</name>
<dbReference type="PANTHER" id="PTHR12876">
    <property type="entry name" value="N4BP1-RELATED"/>
    <property type="match status" value="1"/>
</dbReference>
<gene>
    <name evidence="3" type="primary">LOC118279225</name>
</gene>
<dbReference type="InterPro" id="IPR021869">
    <property type="entry name" value="RNase_Zc3h12_NYN"/>
</dbReference>
<reference evidence="3" key="1">
    <citation type="submission" date="2025-08" db="UniProtKB">
        <authorList>
            <consortium name="RefSeq"/>
        </authorList>
    </citation>
    <scope>IDENTIFICATION</scope>
    <source>
        <tissue evidence="3">Whole larval tissue</tissue>
    </source>
</reference>
<accession>A0A9R0DI41</accession>